<organism evidence="1">
    <name type="scientific">Anopheles marajoara</name>
    <dbReference type="NCBI Taxonomy" id="58244"/>
    <lineage>
        <taxon>Eukaryota</taxon>
        <taxon>Metazoa</taxon>
        <taxon>Ecdysozoa</taxon>
        <taxon>Arthropoda</taxon>
        <taxon>Hexapoda</taxon>
        <taxon>Insecta</taxon>
        <taxon>Pterygota</taxon>
        <taxon>Neoptera</taxon>
        <taxon>Endopterygota</taxon>
        <taxon>Diptera</taxon>
        <taxon>Nematocera</taxon>
        <taxon>Culicoidea</taxon>
        <taxon>Culicidae</taxon>
        <taxon>Anophelinae</taxon>
        <taxon>Anopheles</taxon>
    </lineage>
</organism>
<dbReference type="AlphaFoldDB" id="A0A2M4CG91"/>
<protein>
    <submittedName>
        <fullName evidence="1">Putative secreted protein</fullName>
    </submittedName>
</protein>
<reference evidence="1" key="1">
    <citation type="submission" date="2018-01" db="EMBL/GenBank/DDBJ databases">
        <title>An insight into the sialome of Amazonian anophelines.</title>
        <authorList>
            <person name="Ribeiro J.M."/>
            <person name="Scarpassa V."/>
            <person name="Calvo E."/>
        </authorList>
    </citation>
    <scope>NUCLEOTIDE SEQUENCE</scope>
    <source>
        <tissue evidence="1">Salivary glands</tissue>
    </source>
</reference>
<proteinExistence type="predicted"/>
<dbReference type="EMBL" id="GGFJ01015030">
    <property type="protein sequence ID" value="MBW64171.1"/>
    <property type="molecule type" value="Transcribed_RNA"/>
</dbReference>
<accession>A0A2M4CG91</accession>
<evidence type="ECO:0000313" key="1">
    <source>
        <dbReference type="EMBL" id="MBW64171.1"/>
    </source>
</evidence>
<name>A0A2M4CG91_9DIPT</name>
<sequence length="66" mass="6644">MRIGFTSLPAVLSGVTVSRALAVPARSGKSAVLGSFPPVGGRLRCRSSLEEGNPAVSAMVDGFAPS</sequence>